<reference evidence="4 5" key="1">
    <citation type="submission" date="2023-10" db="EMBL/GenBank/DDBJ databases">
        <title>Two novel species belonging to the OM43/NOR5 clade.</title>
        <authorList>
            <person name="Park M."/>
        </authorList>
    </citation>
    <scope>NUCLEOTIDE SEQUENCE [LARGE SCALE GENOMIC DNA]</scope>
    <source>
        <strain evidence="4 5">IMCC45268</strain>
    </source>
</reference>
<dbReference type="InterPro" id="IPR050706">
    <property type="entry name" value="Cyclic-di-GMP_PDE-like"/>
</dbReference>
<name>A0ABZ0IG78_9GAMM</name>
<evidence type="ECO:0000313" key="5">
    <source>
        <dbReference type="Proteomes" id="UP001626549"/>
    </source>
</evidence>
<keyword evidence="1" id="KW-0472">Membrane</keyword>
<feature type="transmembrane region" description="Helical" evidence="1">
    <location>
        <begin position="77"/>
        <end position="98"/>
    </location>
</feature>
<feature type="transmembrane region" description="Helical" evidence="1">
    <location>
        <begin position="160"/>
        <end position="183"/>
    </location>
</feature>
<evidence type="ECO:0000313" key="4">
    <source>
        <dbReference type="EMBL" id="WOJ97021.1"/>
    </source>
</evidence>
<protein>
    <submittedName>
        <fullName evidence="4">Bifunctional diguanylate cyclase/phosphodiesterase</fullName>
        <ecNumber evidence="4">2.7.7.65</ecNumber>
        <ecNumber evidence="4">3.1.4.52</ecNumber>
    </submittedName>
</protein>
<feature type="transmembrane region" description="Helical" evidence="1">
    <location>
        <begin position="21"/>
        <end position="41"/>
    </location>
</feature>
<feature type="domain" description="GGDEF" evidence="3">
    <location>
        <begin position="228"/>
        <end position="359"/>
    </location>
</feature>
<evidence type="ECO:0000259" key="3">
    <source>
        <dbReference type="PROSITE" id="PS50887"/>
    </source>
</evidence>
<dbReference type="Gene3D" id="3.20.20.450">
    <property type="entry name" value="EAL domain"/>
    <property type="match status" value="1"/>
</dbReference>
<dbReference type="RefSeq" id="WP_407327707.1">
    <property type="nucleotide sequence ID" value="NZ_CP136865.1"/>
</dbReference>
<dbReference type="SUPFAM" id="SSF55073">
    <property type="entry name" value="Nucleotide cyclase"/>
    <property type="match status" value="1"/>
</dbReference>
<keyword evidence="1" id="KW-1133">Transmembrane helix</keyword>
<dbReference type="CDD" id="cd01949">
    <property type="entry name" value="GGDEF"/>
    <property type="match status" value="1"/>
</dbReference>
<keyword evidence="5" id="KW-1185">Reference proteome</keyword>
<dbReference type="Pfam" id="PF00990">
    <property type="entry name" value="GGDEF"/>
    <property type="match status" value="1"/>
</dbReference>
<dbReference type="InterPro" id="IPR029787">
    <property type="entry name" value="Nucleotide_cyclase"/>
</dbReference>
<dbReference type="PROSITE" id="PS50883">
    <property type="entry name" value="EAL"/>
    <property type="match status" value="1"/>
</dbReference>
<dbReference type="Pfam" id="PF00563">
    <property type="entry name" value="EAL"/>
    <property type="match status" value="1"/>
</dbReference>
<dbReference type="InterPro" id="IPR000160">
    <property type="entry name" value="GGDEF_dom"/>
</dbReference>
<feature type="transmembrane region" description="Helical" evidence="1">
    <location>
        <begin position="104"/>
        <end position="122"/>
    </location>
</feature>
<keyword evidence="4" id="KW-0548">Nucleotidyltransferase</keyword>
<keyword evidence="1" id="KW-0812">Transmembrane</keyword>
<dbReference type="EC" id="2.7.7.65" evidence="4"/>
<dbReference type="SMART" id="SM00267">
    <property type="entry name" value="GGDEF"/>
    <property type="match status" value="1"/>
</dbReference>
<feature type="transmembrane region" description="Helical" evidence="1">
    <location>
        <begin position="47"/>
        <end position="70"/>
    </location>
</feature>
<dbReference type="InterPro" id="IPR043128">
    <property type="entry name" value="Rev_trsase/Diguanyl_cyclase"/>
</dbReference>
<dbReference type="SUPFAM" id="SSF141868">
    <property type="entry name" value="EAL domain-like"/>
    <property type="match status" value="1"/>
</dbReference>
<feature type="domain" description="EAL" evidence="2">
    <location>
        <begin position="368"/>
        <end position="614"/>
    </location>
</feature>
<keyword evidence="4" id="KW-0378">Hydrolase</keyword>
<dbReference type="EMBL" id="CP136865">
    <property type="protein sequence ID" value="WOJ97021.1"/>
    <property type="molecule type" value="Genomic_DNA"/>
</dbReference>
<proteinExistence type="predicted"/>
<dbReference type="InterPro" id="IPR035919">
    <property type="entry name" value="EAL_sf"/>
</dbReference>
<gene>
    <name evidence="4" type="ORF">R0137_00265</name>
</gene>
<dbReference type="SMART" id="SM00052">
    <property type="entry name" value="EAL"/>
    <property type="match status" value="1"/>
</dbReference>
<dbReference type="Gene3D" id="3.30.70.270">
    <property type="match status" value="1"/>
</dbReference>
<dbReference type="InterPro" id="IPR001633">
    <property type="entry name" value="EAL_dom"/>
</dbReference>
<dbReference type="PANTHER" id="PTHR33121">
    <property type="entry name" value="CYCLIC DI-GMP PHOSPHODIESTERASE PDEF"/>
    <property type="match status" value="1"/>
</dbReference>
<evidence type="ECO:0000259" key="2">
    <source>
        <dbReference type="PROSITE" id="PS50883"/>
    </source>
</evidence>
<dbReference type="Proteomes" id="UP001626549">
    <property type="component" value="Chromosome"/>
</dbReference>
<dbReference type="NCBIfam" id="TIGR00254">
    <property type="entry name" value="GGDEF"/>
    <property type="match status" value="1"/>
</dbReference>
<evidence type="ECO:0000256" key="1">
    <source>
        <dbReference type="SAM" id="Phobius"/>
    </source>
</evidence>
<dbReference type="PROSITE" id="PS50887">
    <property type="entry name" value="GGDEF"/>
    <property type="match status" value="1"/>
</dbReference>
<organism evidence="4 5">
    <name type="scientific">Congregibacter brevis</name>
    <dbReference type="NCBI Taxonomy" id="3081201"/>
    <lineage>
        <taxon>Bacteria</taxon>
        <taxon>Pseudomonadati</taxon>
        <taxon>Pseudomonadota</taxon>
        <taxon>Gammaproteobacteria</taxon>
        <taxon>Cellvibrionales</taxon>
        <taxon>Halieaceae</taxon>
        <taxon>Congregibacter</taxon>
    </lineage>
</organism>
<dbReference type="EC" id="3.1.4.52" evidence="4"/>
<accession>A0ABZ0IG78</accession>
<dbReference type="GO" id="GO:0071111">
    <property type="term" value="F:cyclic-guanylate-specific phosphodiesterase activity"/>
    <property type="evidence" value="ECO:0007669"/>
    <property type="project" value="UniProtKB-EC"/>
</dbReference>
<dbReference type="GO" id="GO:0052621">
    <property type="term" value="F:diguanylate cyclase activity"/>
    <property type="evidence" value="ECO:0007669"/>
    <property type="project" value="UniProtKB-EC"/>
</dbReference>
<dbReference type="CDD" id="cd01948">
    <property type="entry name" value="EAL"/>
    <property type="match status" value="1"/>
</dbReference>
<dbReference type="PANTHER" id="PTHR33121:SF70">
    <property type="entry name" value="SIGNALING PROTEIN YKOW"/>
    <property type="match status" value="1"/>
</dbReference>
<keyword evidence="4" id="KW-0808">Transferase</keyword>
<sequence>MFPNATADKDSLQGLHDRLRVSAFSIGVMGFVVNAIAYLSIVLLGDVTALITLEVGSYAVVLGLIAFCAYRDVYVQRVLFGGLVAIYITFWLTAFAYAYRQETMLLSLPLVVFVPLLVTMVLPHKLLLGLIPFQFFAMHVYVSEFGLADMGVTWSDPQQFAFSLGLAGFSSVCFLAFAVLAIARTDTDVKLVDLMGDKEHMASVDSLTELLNRRAFLNRLEDHWPPSQGFAIAFLDLDHFKPLNDQYGHQMGDYVLGEVANRLREVPSTLATARLGGDEFAVCCIDPGRQKPAEEAAAELHSRLVVDLQTDIGPISMGVSLGFAVYDESYESLSMLLRAADAAMRRAKSTKSGWATFDHEIDSAALATSSIEFELKAALRSGNIRAAVQPIALTSDMNVTEYELLARWVNSGLEQDPGPAQFIPIAEKQGLLNEMLWVTLSEALDELNFERHRLAINVSPAQLSASDFVDKLLEVLEAHAVSPGSITLEVTEEVVFRNLDRNVEVLNRAREAGMAIALDDFGSGYSSLSMLGALPLDKLKIDQTLIRKAQEDRRSANILNAAITLAQQLELIACVEGVETQEALDQVVAMGADQVQGYFIGRPSLIQTLTGSDV</sequence>